<protein>
    <submittedName>
        <fullName evidence="1">Peptidyl-prolyl cis-trans isomerase</fullName>
    </submittedName>
</protein>
<dbReference type="OrthoDB" id="2404998at2"/>
<proteinExistence type="predicted"/>
<dbReference type="EMBL" id="QWVT01000008">
    <property type="protein sequence ID" value="RID87863.1"/>
    <property type="molecule type" value="Genomic_DNA"/>
</dbReference>
<name>A0A398BKG0_9BACI</name>
<dbReference type="GO" id="GO:0016853">
    <property type="term" value="F:isomerase activity"/>
    <property type="evidence" value="ECO:0007669"/>
    <property type="project" value="UniProtKB-KW"/>
</dbReference>
<keyword evidence="1" id="KW-0413">Isomerase</keyword>
<reference evidence="1 2" key="1">
    <citation type="submission" date="2018-08" db="EMBL/GenBank/DDBJ databases">
        <title>Bacillus jemisoniae sp. nov., Bacillus chryseoplanitiae sp. nov., Bacillus resnikiae sp. nov., and Bacillus frankliniae sp. nov., isolated from Viking spacecraft and associated surfaces.</title>
        <authorList>
            <person name="Seuylemezian A."/>
            <person name="Vaishampayan P."/>
        </authorList>
    </citation>
    <scope>NUCLEOTIDE SEQUENCE [LARGE SCALE GENOMIC DNA]</scope>
    <source>
        <strain evidence="1 2">JJ-247</strain>
    </source>
</reference>
<gene>
    <name evidence="1" type="ORF">D1970_03230</name>
</gene>
<evidence type="ECO:0000313" key="2">
    <source>
        <dbReference type="Proteomes" id="UP000265816"/>
    </source>
</evidence>
<evidence type="ECO:0000313" key="1">
    <source>
        <dbReference type="EMBL" id="RID87863.1"/>
    </source>
</evidence>
<accession>A0A398BKG0</accession>
<sequence length="165" mass="18674">MDTIIPVGGNVKYRITLDSGVWIFDDRKVDLETYFLDASGKYNELEEYTKSISKHWDREIMEGSIQPPTLKSERKYEKQKILNGTFGIPFGPFLRNASPAEDAEKLLIVYENGETAIPLAKAEELILGFSKSGKPLLEDGPVHVYFGDGSNKEEPITKVKEFRVE</sequence>
<dbReference type="Proteomes" id="UP000265816">
    <property type="component" value="Unassembled WGS sequence"/>
</dbReference>
<dbReference type="RefSeq" id="WP_119111435.1">
    <property type="nucleotide sequence ID" value="NZ_CBCSEO010000001.1"/>
</dbReference>
<comment type="caution">
    <text evidence="1">The sequence shown here is derived from an EMBL/GenBank/DDBJ whole genome shotgun (WGS) entry which is preliminary data.</text>
</comment>
<keyword evidence="2" id="KW-1185">Reference proteome</keyword>
<dbReference type="AlphaFoldDB" id="A0A398BKG0"/>
<organism evidence="1 2">
    <name type="scientific">Mesobacillus zeae</name>
    <dbReference type="NCBI Taxonomy" id="1917180"/>
    <lineage>
        <taxon>Bacteria</taxon>
        <taxon>Bacillati</taxon>
        <taxon>Bacillota</taxon>
        <taxon>Bacilli</taxon>
        <taxon>Bacillales</taxon>
        <taxon>Bacillaceae</taxon>
        <taxon>Mesobacillus</taxon>
    </lineage>
</organism>